<name>A0A5N6W1K9_9EURO</name>
<dbReference type="EMBL" id="ML738317">
    <property type="protein sequence ID" value="KAE8314655.1"/>
    <property type="molecule type" value="Genomic_DNA"/>
</dbReference>
<accession>A0A5N6W1K9</accession>
<sequence length="53" mass="6287">MWTLQYVPYSMYVDRFFPPDISAPTLIYLNMSIAQFVVMTTYTPQSTYTYDSK</sequence>
<keyword evidence="2" id="KW-1185">Reference proteome</keyword>
<organism evidence="1 2">
    <name type="scientific">Aspergillus transmontanensis</name>
    <dbReference type="NCBI Taxonomy" id="1034304"/>
    <lineage>
        <taxon>Eukaryota</taxon>
        <taxon>Fungi</taxon>
        <taxon>Dikarya</taxon>
        <taxon>Ascomycota</taxon>
        <taxon>Pezizomycotina</taxon>
        <taxon>Eurotiomycetes</taxon>
        <taxon>Eurotiomycetidae</taxon>
        <taxon>Eurotiales</taxon>
        <taxon>Aspergillaceae</taxon>
        <taxon>Aspergillus</taxon>
        <taxon>Aspergillus subgen. Circumdati</taxon>
    </lineage>
</organism>
<evidence type="ECO:0000313" key="1">
    <source>
        <dbReference type="EMBL" id="KAE8314655.1"/>
    </source>
</evidence>
<gene>
    <name evidence="1" type="ORF">BDV41DRAFT_533431</name>
</gene>
<dbReference type="Proteomes" id="UP000325433">
    <property type="component" value="Unassembled WGS sequence"/>
</dbReference>
<proteinExistence type="predicted"/>
<evidence type="ECO:0000313" key="2">
    <source>
        <dbReference type="Proteomes" id="UP000325433"/>
    </source>
</evidence>
<dbReference type="AlphaFoldDB" id="A0A5N6W1K9"/>
<protein>
    <submittedName>
        <fullName evidence="1">Uncharacterized protein</fullName>
    </submittedName>
</protein>
<reference evidence="2" key="1">
    <citation type="submission" date="2019-04" db="EMBL/GenBank/DDBJ databases">
        <title>Friends and foes A comparative genomics studyof 23 Aspergillus species from section Flavi.</title>
        <authorList>
            <consortium name="DOE Joint Genome Institute"/>
            <person name="Kjaerbolling I."/>
            <person name="Vesth T."/>
            <person name="Frisvad J.C."/>
            <person name="Nybo J.L."/>
            <person name="Theobald S."/>
            <person name="Kildgaard S."/>
            <person name="Isbrandt T."/>
            <person name="Kuo A."/>
            <person name="Sato A."/>
            <person name="Lyhne E.K."/>
            <person name="Kogle M.E."/>
            <person name="Wiebenga A."/>
            <person name="Kun R.S."/>
            <person name="Lubbers R.J."/>
            <person name="Makela M.R."/>
            <person name="Barry K."/>
            <person name="Chovatia M."/>
            <person name="Clum A."/>
            <person name="Daum C."/>
            <person name="Haridas S."/>
            <person name="He G."/>
            <person name="LaButti K."/>
            <person name="Lipzen A."/>
            <person name="Mondo S."/>
            <person name="Riley R."/>
            <person name="Salamov A."/>
            <person name="Simmons B.A."/>
            <person name="Magnuson J.K."/>
            <person name="Henrissat B."/>
            <person name="Mortensen U.H."/>
            <person name="Larsen T.O."/>
            <person name="Devries R.P."/>
            <person name="Grigoriev I.V."/>
            <person name="Machida M."/>
            <person name="Baker S.E."/>
            <person name="Andersen M.R."/>
        </authorList>
    </citation>
    <scope>NUCLEOTIDE SEQUENCE [LARGE SCALE GENOMIC DNA]</scope>
    <source>
        <strain evidence="2">CBS 130015</strain>
    </source>
</reference>